<reference evidence="1" key="2">
    <citation type="submission" date="2020-09" db="EMBL/GenBank/DDBJ databases">
        <authorList>
            <person name="Sun Q."/>
            <person name="Zhou Y."/>
        </authorList>
    </citation>
    <scope>NUCLEOTIDE SEQUENCE</scope>
    <source>
        <strain evidence="1">CGMCC 1.12987</strain>
    </source>
</reference>
<sequence>MYFSKKSKEPLELVQTSIWMCCEDECFGWMRENFSFDKEPLCPLCSSNMEKKTKMLPIL</sequence>
<organism evidence="1 2">
    <name type="scientific">Paenibacillus abyssi</name>
    <dbReference type="NCBI Taxonomy" id="1340531"/>
    <lineage>
        <taxon>Bacteria</taxon>
        <taxon>Bacillati</taxon>
        <taxon>Bacillota</taxon>
        <taxon>Bacilli</taxon>
        <taxon>Bacillales</taxon>
        <taxon>Paenibacillaceae</taxon>
        <taxon>Paenibacillus</taxon>
    </lineage>
</organism>
<reference evidence="1" key="1">
    <citation type="journal article" date="2014" name="Int. J. Syst. Evol. Microbiol.">
        <title>Complete genome sequence of Corynebacterium casei LMG S-19264T (=DSM 44701T), isolated from a smear-ripened cheese.</title>
        <authorList>
            <consortium name="US DOE Joint Genome Institute (JGI-PGF)"/>
            <person name="Walter F."/>
            <person name="Albersmeier A."/>
            <person name="Kalinowski J."/>
            <person name="Ruckert C."/>
        </authorList>
    </citation>
    <scope>NUCLEOTIDE SEQUENCE</scope>
    <source>
        <strain evidence="1">CGMCC 1.12987</strain>
    </source>
</reference>
<comment type="caution">
    <text evidence="1">The sequence shown here is derived from an EMBL/GenBank/DDBJ whole genome shotgun (WGS) entry which is preliminary data.</text>
</comment>
<keyword evidence="2" id="KW-1185">Reference proteome</keyword>
<dbReference type="Pfam" id="PF14169">
    <property type="entry name" value="YdjO"/>
    <property type="match status" value="1"/>
</dbReference>
<evidence type="ECO:0000313" key="1">
    <source>
        <dbReference type="EMBL" id="GGG16596.1"/>
    </source>
</evidence>
<protein>
    <recommendedName>
        <fullName evidence="3">Cold-shock protein</fullName>
    </recommendedName>
</protein>
<proteinExistence type="predicted"/>
<dbReference type="InterPro" id="IPR025916">
    <property type="entry name" value="YdjO"/>
</dbReference>
<dbReference type="EMBL" id="BMGR01000013">
    <property type="protein sequence ID" value="GGG16596.1"/>
    <property type="molecule type" value="Genomic_DNA"/>
</dbReference>
<name>A0A917G0L0_9BACL</name>
<evidence type="ECO:0000313" key="2">
    <source>
        <dbReference type="Proteomes" id="UP000644756"/>
    </source>
</evidence>
<dbReference type="AlphaFoldDB" id="A0A917G0L0"/>
<evidence type="ECO:0008006" key="3">
    <source>
        <dbReference type="Google" id="ProtNLM"/>
    </source>
</evidence>
<accession>A0A917G0L0</accession>
<gene>
    <name evidence="1" type="ORF">GCM10010916_36810</name>
</gene>
<dbReference type="Proteomes" id="UP000644756">
    <property type="component" value="Unassembled WGS sequence"/>
</dbReference>
<dbReference type="RefSeq" id="WP_188532543.1">
    <property type="nucleotide sequence ID" value="NZ_BMGR01000013.1"/>
</dbReference>